<dbReference type="InterPro" id="IPR052155">
    <property type="entry name" value="Biofilm_reg_signaling"/>
</dbReference>
<feature type="domain" description="Response regulatory" evidence="2">
    <location>
        <begin position="17"/>
        <end position="134"/>
    </location>
</feature>
<evidence type="ECO:0000259" key="2">
    <source>
        <dbReference type="PROSITE" id="PS50110"/>
    </source>
</evidence>
<dbReference type="SMART" id="SM00052">
    <property type="entry name" value="EAL"/>
    <property type="match status" value="1"/>
</dbReference>
<gene>
    <name evidence="5" type="ORF">C4K68_07450</name>
</gene>
<sequence length="582" mass="65115">MDKGPLDNDAAEKLPLRALIVEDEENDLHLLLRELRKSGYEPDYVNVDNATDLTQALQHPQGWDMVFSDFSMPHFDGLTALQLVRQHSADLPFIFVSATIGEEIAVKAVRSGAQDYILKDNLKRLSAAVPRELNEAELRHKKHQAEERIEFLANYDDLTGLANPFLHHQQLETACAQARQQGHLVGLLLVRLNSLEDINSSLGHKACDRIIQILSQRLSSAAGTQGLAAHLGGDQFALILPRLLSASQAADTVGHYHKLLSQSVYLSGYTLRMQVGMGLSIYPLDCNDVDQLQANAALAMNEANKEGPGSYRSYTAQLRDNLNRRMQLERDLDQAIERSSFMLNYQPQVELAHWRIVGAEALLRWPHPQHGLIPPDHFIPVAEETGQILAIGQWVLQQACQQAQYWQSLHGSAAPRVAVNFSAFQFRQSNLVESVMEVLSNHALSPTQLEIEITESALMQEPDSTQRMLRRLRDLGVSISLDDFGTGYSSLSYLKRFPVNVLKIDRSFIKDIPDDNDDMEITRAILAMASRLNLAVVAEGVETRAQLEFLANEGCDLVQGYYVSRPLPSEPFIELLSRPLPH</sequence>
<name>A0A2S5KT94_9PROT</name>
<dbReference type="InterPro" id="IPR011006">
    <property type="entry name" value="CheY-like_superfamily"/>
</dbReference>
<evidence type="ECO:0000259" key="3">
    <source>
        <dbReference type="PROSITE" id="PS50883"/>
    </source>
</evidence>
<reference evidence="5 6" key="1">
    <citation type="submission" date="2018-02" db="EMBL/GenBank/DDBJ databases">
        <title>novel marine gammaproteobacteria from coastal saline agro ecosystem.</title>
        <authorList>
            <person name="Krishnan R."/>
            <person name="Ramesh Kumar N."/>
        </authorList>
    </citation>
    <scope>NUCLEOTIDE SEQUENCE [LARGE SCALE GENOMIC DNA]</scope>
    <source>
        <strain evidence="5 6">228</strain>
    </source>
</reference>
<dbReference type="PROSITE" id="PS50887">
    <property type="entry name" value="GGDEF"/>
    <property type="match status" value="1"/>
</dbReference>
<dbReference type="PROSITE" id="PS50110">
    <property type="entry name" value="RESPONSE_REGULATORY"/>
    <property type="match status" value="1"/>
</dbReference>
<dbReference type="InterPro" id="IPR043128">
    <property type="entry name" value="Rev_trsase/Diguanyl_cyclase"/>
</dbReference>
<evidence type="ECO:0000313" key="5">
    <source>
        <dbReference type="EMBL" id="PPC78077.1"/>
    </source>
</evidence>
<accession>A0A2S5KT94</accession>
<dbReference type="SUPFAM" id="SSF55073">
    <property type="entry name" value="Nucleotide cyclase"/>
    <property type="match status" value="1"/>
</dbReference>
<dbReference type="Gene3D" id="3.30.70.270">
    <property type="match status" value="1"/>
</dbReference>
<dbReference type="Gene3D" id="3.40.50.2300">
    <property type="match status" value="1"/>
</dbReference>
<feature type="domain" description="EAL" evidence="3">
    <location>
        <begin position="325"/>
        <end position="580"/>
    </location>
</feature>
<dbReference type="Pfam" id="PF00072">
    <property type="entry name" value="Response_reg"/>
    <property type="match status" value="1"/>
</dbReference>
<evidence type="ECO:0000259" key="4">
    <source>
        <dbReference type="PROSITE" id="PS50887"/>
    </source>
</evidence>
<dbReference type="Proteomes" id="UP000238196">
    <property type="component" value="Unassembled WGS sequence"/>
</dbReference>
<dbReference type="CDD" id="cd01949">
    <property type="entry name" value="GGDEF"/>
    <property type="match status" value="1"/>
</dbReference>
<dbReference type="OrthoDB" id="5291908at2"/>
<dbReference type="EMBL" id="PRLP01000021">
    <property type="protein sequence ID" value="PPC78077.1"/>
    <property type="molecule type" value="Genomic_DNA"/>
</dbReference>
<dbReference type="InterPro" id="IPR029787">
    <property type="entry name" value="Nucleotide_cyclase"/>
</dbReference>
<dbReference type="GO" id="GO:0000160">
    <property type="term" value="P:phosphorelay signal transduction system"/>
    <property type="evidence" value="ECO:0007669"/>
    <property type="project" value="InterPro"/>
</dbReference>
<dbReference type="PANTHER" id="PTHR44757">
    <property type="entry name" value="DIGUANYLATE CYCLASE DGCP"/>
    <property type="match status" value="1"/>
</dbReference>
<comment type="caution">
    <text evidence="5">The sequence shown here is derived from an EMBL/GenBank/DDBJ whole genome shotgun (WGS) entry which is preliminary data.</text>
</comment>
<dbReference type="AlphaFoldDB" id="A0A2S5KT94"/>
<proteinExistence type="predicted"/>
<evidence type="ECO:0000256" key="1">
    <source>
        <dbReference type="PROSITE-ProRule" id="PRU00169"/>
    </source>
</evidence>
<dbReference type="NCBIfam" id="TIGR00254">
    <property type="entry name" value="GGDEF"/>
    <property type="match status" value="1"/>
</dbReference>
<dbReference type="CDD" id="cd01948">
    <property type="entry name" value="EAL"/>
    <property type="match status" value="1"/>
</dbReference>
<dbReference type="CDD" id="cd00156">
    <property type="entry name" value="REC"/>
    <property type="match status" value="1"/>
</dbReference>
<feature type="domain" description="GGDEF" evidence="4">
    <location>
        <begin position="183"/>
        <end position="316"/>
    </location>
</feature>
<dbReference type="SMART" id="SM00448">
    <property type="entry name" value="REC"/>
    <property type="match status" value="1"/>
</dbReference>
<protein>
    <submittedName>
        <fullName evidence="5">GGDEF domain-containing response regulator</fullName>
    </submittedName>
</protein>
<dbReference type="InterPro" id="IPR001633">
    <property type="entry name" value="EAL_dom"/>
</dbReference>
<dbReference type="SUPFAM" id="SSF52172">
    <property type="entry name" value="CheY-like"/>
    <property type="match status" value="1"/>
</dbReference>
<dbReference type="InterPro" id="IPR000160">
    <property type="entry name" value="GGDEF_dom"/>
</dbReference>
<dbReference type="PROSITE" id="PS50883">
    <property type="entry name" value="EAL"/>
    <property type="match status" value="1"/>
</dbReference>
<dbReference type="PANTHER" id="PTHR44757:SF2">
    <property type="entry name" value="BIOFILM ARCHITECTURE MAINTENANCE PROTEIN MBAA"/>
    <property type="match status" value="1"/>
</dbReference>
<dbReference type="SUPFAM" id="SSF141868">
    <property type="entry name" value="EAL domain-like"/>
    <property type="match status" value="1"/>
</dbReference>
<dbReference type="InterPro" id="IPR035919">
    <property type="entry name" value="EAL_sf"/>
</dbReference>
<feature type="modified residue" description="4-aspartylphosphate" evidence="1">
    <location>
        <position position="69"/>
    </location>
</feature>
<dbReference type="SMART" id="SM00267">
    <property type="entry name" value="GGDEF"/>
    <property type="match status" value="1"/>
</dbReference>
<dbReference type="Gene3D" id="3.20.20.450">
    <property type="entry name" value="EAL domain"/>
    <property type="match status" value="1"/>
</dbReference>
<dbReference type="Pfam" id="PF00990">
    <property type="entry name" value="GGDEF"/>
    <property type="match status" value="1"/>
</dbReference>
<organism evidence="5 6">
    <name type="scientific">Proteobacteria bacterium 228</name>
    <dbReference type="NCBI Taxonomy" id="2083153"/>
    <lineage>
        <taxon>Bacteria</taxon>
        <taxon>Pseudomonadati</taxon>
        <taxon>Pseudomonadota</taxon>
    </lineage>
</organism>
<evidence type="ECO:0000313" key="6">
    <source>
        <dbReference type="Proteomes" id="UP000238196"/>
    </source>
</evidence>
<keyword evidence="1" id="KW-0597">Phosphoprotein</keyword>
<dbReference type="Pfam" id="PF00563">
    <property type="entry name" value="EAL"/>
    <property type="match status" value="1"/>
</dbReference>
<dbReference type="FunFam" id="3.20.20.450:FF:000001">
    <property type="entry name" value="Cyclic di-GMP phosphodiesterase yahA"/>
    <property type="match status" value="1"/>
</dbReference>
<dbReference type="InterPro" id="IPR001789">
    <property type="entry name" value="Sig_transdc_resp-reg_receiver"/>
</dbReference>